<evidence type="ECO:0000313" key="2">
    <source>
        <dbReference type="Proteomes" id="UP001230649"/>
    </source>
</evidence>
<proteinExistence type="predicted"/>
<protein>
    <submittedName>
        <fullName evidence="1">Uncharacterized protein</fullName>
    </submittedName>
</protein>
<dbReference type="Proteomes" id="UP001230649">
    <property type="component" value="Unassembled WGS sequence"/>
</dbReference>
<organism evidence="1 2">
    <name type="scientific">Naganishia adeliensis</name>
    <dbReference type="NCBI Taxonomy" id="92952"/>
    <lineage>
        <taxon>Eukaryota</taxon>
        <taxon>Fungi</taxon>
        <taxon>Dikarya</taxon>
        <taxon>Basidiomycota</taxon>
        <taxon>Agaricomycotina</taxon>
        <taxon>Tremellomycetes</taxon>
        <taxon>Filobasidiales</taxon>
        <taxon>Filobasidiaceae</taxon>
        <taxon>Naganishia</taxon>
    </lineage>
</organism>
<evidence type="ECO:0000313" key="1">
    <source>
        <dbReference type="EMBL" id="KAJ9107996.1"/>
    </source>
</evidence>
<gene>
    <name evidence="1" type="ORF">QFC20_003682</name>
</gene>
<comment type="caution">
    <text evidence="1">The sequence shown here is derived from an EMBL/GenBank/DDBJ whole genome shotgun (WGS) entry which is preliminary data.</text>
</comment>
<dbReference type="EMBL" id="JASBWS010000035">
    <property type="protein sequence ID" value="KAJ9107996.1"/>
    <property type="molecule type" value="Genomic_DNA"/>
</dbReference>
<reference evidence="1" key="1">
    <citation type="submission" date="2023-04" db="EMBL/GenBank/DDBJ databases">
        <title>Draft Genome sequencing of Naganishia species isolated from polar environments using Oxford Nanopore Technology.</title>
        <authorList>
            <person name="Leo P."/>
            <person name="Venkateswaran K."/>
        </authorList>
    </citation>
    <scope>NUCLEOTIDE SEQUENCE</scope>
    <source>
        <strain evidence="1">MNA-CCFEE 5262</strain>
    </source>
</reference>
<name>A0ACC2WAX5_9TREE</name>
<keyword evidence="2" id="KW-1185">Reference proteome</keyword>
<accession>A0ACC2WAX5</accession>
<sequence length="351" mass="38758">MRSFVYLSLLLGTVAQAKPIARNHDYTTSNPSEPILSLPYATYQGYHNTTSNLYVWKSIRFAADTSGSNRWREAQPPVDERNGGVQDATQWPSQCPQATSGGVVSKDQYDPLQAIDNEDCLFLSVWAPDDVSLKGKGKNGKRKNDGSSGGKKELLPVLVWIHGGGWDLRPHTHDQLDKLSSPYFVPMGSCGDAFWKNQFADFSSKANCTNDLECLRSQSTERLKTLNHEHYVNFTYSGRPSVFEPCIEGPGGYLQYNTVEQFLEGKVAGRAAIVGSNYADGSTFVPTTLRVPTNTTDIATEADTRLATVLKSKWPLTDDQVSQALSLYPLGAFKDNYERGGVIFTDAVFGW</sequence>